<feature type="non-terminal residue" evidence="1">
    <location>
        <position position="88"/>
    </location>
</feature>
<organism evidence="1 2">
    <name type="scientific">Taxus chinensis</name>
    <name type="common">Chinese yew</name>
    <name type="synonym">Taxus wallichiana var. chinensis</name>
    <dbReference type="NCBI Taxonomy" id="29808"/>
    <lineage>
        <taxon>Eukaryota</taxon>
        <taxon>Viridiplantae</taxon>
        <taxon>Streptophyta</taxon>
        <taxon>Embryophyta</taxon>
        <taxon>Tracheophyta</taxon>
        <taxon>Spermatophyta</taxon>
        <taxon>Pinopsida</taxon>
        <taxon>Pinidae</taxon>
        <taxon>Conifers II</taxon>
        <taxon>Cupressales</taxon>
        <taxon>Taxaceae</taxon>
        <taxon>Taxus</taxon>
    </lineage>
</organism>
<sequence>MLLALWRGNPLPPLLGVFVQEGVVAVAGQLTKLIVIALPGGSPSIDVALSITVVGGPLTIPCSTVAGVPTTTPRLLCRGMGGILAKFP</sequence>
<comment type="caution">
    <text evidence="1">The sequence shown here is derived from an EMBL/GenBank/DDBJ whole genome shotgun (WGS) entry which is preliminary data.</text>
</comment>
<protein>
    <submittedName>
        <fullName evidence="1">Uncharacterized protein</fullName>
    </submittedName>
</protein>
<keyword evidence="2" id="KW-1185">Reference proteome</keyword>
<evidence type="ECO:0000313" key="2">
    <source>
        <dbReference type="Proteomes" id="UP000824469"/>
    </source>
</evidence>
<name>A0AA38L9D0_TAXCH</name>
<dbReference type="Proteomes" id="UP000824469">
    <property type="component" value="Unassembled WGS sequence"/>
</dbReference>
<evidence type="ECO:0000313" key="1">
    <source>
        <dbReference type="EMBL" id="KAH9313010.1"/>
    </source>
</evidence>
<dbReference type="AlphaFoldDB" id="A0AA38L9D0"/>
<gene>
    <name evidence="1" type="ORF">KI387_028045</name>
</gene>
<dbReference type="EMBL" id="JAHRHJ020000006">
    <property type="protein sequence ID" value="KAH9313010.1"/>
    <property type="molecule type" value="Genomic_DNA"/>
</dbReference>
<reference evidence="1 2" key="1">
    <citation type="journal article" date="2021" name="Nat. Plants">
        <title>The Taxus genome provides insights into paclitaxel biosynthesis.</title>
        <authorList>
            <person name="Xiong X."/>
            <person name="Gou J."/>
            <person name="Liao Q."/>
            <person name="Li Y."/>
            <person name="Zhou Q."/>
            <person name="Bi G."/>
            <person name="Li C."/>
            <person name="Du R."/>
            <person name="Wang X."/>
            <person name="Sun T."/>
            <person name="Guo L."/>
            <person name="Liang H."/>
            <person name="Lu P."/>
            <person name="Wu Y."/>
            <person name="Zhang Z."/>
            <person name="Ro D.K."/>
            <person name="Shang Y."/>
            <person name="Huang S."/>
            <person name="Yan J."/>
        </authorList>
    </citation>
    <scope>NUCLEOTIDE SEQUENCE [LARGE SCALE GENOMIC DNA]</scope>
    <source>
        <strain evidence="1">Ta-2019</strain>
    </source>
</reference>
<accession>A0AA38L9D0</accession>
<proteinExistence type="predicted"/>